<evidence type="ECO:0000313" key="2">
    <source>
        <dbReference type="EMBL" id="MEQ2289034.1"/>
    </source>
</evidence>
<dbReference type="EMBL" id="JAHRIP010022094">
    <property type="protein sequence ID" value="MEQ2289034.1"/>
    <property type="molecule type" value="Genomic_DNA"/>
</dbReference>
<feature type="transmembrane region" description="Helical" evidence="1">
    <location>
        <begin position="41"/>
        <end position="62"/>
    </location>
</feature>
<keyword evidence="1" id="KW-1133">Transmembrane helix</keyword>
<sequence>MGLKRDAVELFGVAVDLVLEFCFPPTVEMKKNIKTYTVHSLCFNMTIYSLMSFVFSVIQHHLLPHYSYMLLSCSDWPSTYNLFSSSSSRIPSEPDEPTSEKTIAISLFLGP</sequence>
<protein>
    <submittedName>
        <fullName evidence="2">Uncharacterized protein</fullName>
    </submittedName>
</protein>
<keyword evidence="3" id="KW-1185">Reference proteome</keyword>
<reference evidence="2 3" key="1">
    <citation type="submission" date="2021-06" db="EMBL/GenBank/DDBJ databases">
        <authorList>
            <person name="Palmer J.M."/>
        </authorList>
    </citation>
    <scope>NUCLEOTIDE SEQUENCE [LARGE SCALE GENOMIC DNA]</scope>
    <source>
        <strain evidence="2 3">AS_MEX2019</strain>
        <tissue evidence="2">Muscle</tissue>
    </source>
</reference>
<gene>
    <name evidence="2" type="ORF">AMECASPLE_029090</name>
</gene>
<name>A0ABV0Y5K5_9TELE</name>
<evidence type="ECO:0000256" key="1">
    <source>
        <dbReference type="SAM" id="Phobius"/>
    </source>
</evidence>
<accession>A0ABV0Y5K5</accession>
<keyword evidence="1" id="KW-0472">Membrane</keyword>
<proteinExistence type="predicted"/>
<dbReference type="Proteomes" id="UP001469553">
    <property type="component" value="Unassembled WGS sequence"/>
</dbReference>
<keyword evidence="1" id="KW-0812">Transmembrane</keyword>
<comment type="caution">
    <text evidence="2">The sequence shown here is derived from an EMBL/GenBank/DDBJ whole genome shotgun (WGS) entry which is preliminary data.</text>
</comment>
<evidence type="ECO:0000313" key="3">
    <source>
        <dbReference type="Proteomes" id="UP001469553"/>
    </source>
</evidence>
<organism evidence="2 3">
    <name type="scientific">Ameca splendens</name>
    <dbReference type="NCBI Taxonomy" id="208324"/>
    <lineage>
        <taxon>Eukaryota</taxon>
        <taxon>Metazoa</taxon>
        <taxon>Chordata</taxon>
        <taxon>Craniata</taxon>
        <taxon>Vertebrata</taxon>
        <taxon>Euteleostomi</taxon>
        <taxon>Actinopterygii</taxon>
        <taxon>Neopterygii</taxon>
        <taxon>Teleostei</taxon>
        <taxon>Neoteleostei</taxon>
        <taxon>Acanthomorphata</taxon>
        <taxon>Ovalentaria</taxon>
        <taxon>Atherinomorphae</taxon>
        <taxon>Cyprinodontiformes</taxon>
        <taxon>Goodeidae</taxon>
        <taxon>Ameca</taxon>
    </lineage>
</organism>